<proteinExistence type="inferred from homology"/>
<dbReference type="EMBL" id="JBHTMM010000260">
    <property type="protein sequence ID" value="MFD1313759.1"/>
    <property type="molecule type" value="Genomic_DNA"/>
</dbReference>
<comment type="subcellular location">
    <subcellularLocation>
        <location evidence="1">Membrane</location>
        <topology evidence="1">Multi-pass membrane protein</topology>
    </subcellularLocation>
</comment>
<dbReference type="Gene3D" id="1.20.1080.10">
    <property type="entry name" value="Glycerol uptake facilitator protein"/>
    <property type="match status" value="1"/>
</dbReference>
<dbReference type="InterPro" id="IPR000425">
    <property type="entry name" value="MIP"/>
</dbReference>
<dbReference type="PANTHER" id="PTHR45724">
    <property type="entry name" value="AQUAPORIN NIP2-1"/>
    <property type="match status" value="1"/>
</dbReference>
<evidence type="ECO:0000256" key="1">
    <source>
        <dbReference type="ARBA" id="ARBA00004141"/>
    </source>
</evidence>
<feature type="transmembrane region" description="Helical" evidence="7">
    <location>
        <begin position="49"/>
        <end position="70"/>
    </location>
</feature>
<evidence type="ECO:0000313" key="9">
    <source>
        <dbReference type="Proteomes" id="UP001597058"/>
    </source>
</evidence>
<reference evidence="9" key="1">
    <citation type="journal article" date="2019" name="Int. J. Syst. Evol. Microbiol.">
        <title>The Global Catalogue of Microorganisms (GCM) 10K type strain sequencing project: providing services to taxonomists for standard genome sequencing and annotation.</title>
        <authorList>
            <consortium name="The Broad Institute Genomics Platform"/>
            <consortium name="The Broad Institute Genome Sequencing Center for Infectious Disease"/>
            <person name="Wu L."/>
            <person name="Ma J."/>
        </authorList>
    </citation>
    <scope>NUCLEOTIDE SEQUENCE [LARGE SCALE GENOMIC DNA]</scope>
    <source>
        <strain evidence="9">CGMCC 4.7020</strain>
    </source>
</reference>
<dbReference type="InterPro" id="IPR023271">
    <property type="entry name" value="Aquaporin-like"/>
</dbReference>
<sequence>MSTVPSVPRRLPLARVADEFVLTTVLLFLAVTVVRWLRDPDSPLYIADLNIALAVIGVLSGAILTGLIFTPPGRRSGGHMNPAVTVALWLVDAFPGRSVAPYILAQLAGSAAGTGLARLVWGPAVSLPSVAHGAIRPAPTWEPAAVFLAEAGAMAALILVVGYFLAHPRFTRLLPYVIGISVATVIALLGPLSGGSINPARQLGPAALSGQTKDLWIYLIVPVLGAVIGAAIYHLFIWRFNACRPLTYKLTGDEAREAND</sequence>
<gene>
    <name evidence="8" type="ORF">ACFQ5X_49900</name>
</gene>
<dbReference type="InterPro" id="IPR034294">
    <property type="entry name" value="Aquaporin_transptr"/>
</dbReference>
<evidence type="ECO:0000256" key="4">
    <source>
        <dbReference type="ARBA" id="ARBA00022989"/>
    </source>
</evidence>
<keyword evidence="4 7" id="KW-1133">Transmembrane helix</keyword>
<evidence type="ECO:0000313" key="8">
    <source>
        <dbReference type="EMBL" id="MFD1313759.1"/>
    </source>
</evidence>
<dbReference type="RefSeq" id="WP_381238934.1">
    <property type="nucleotide sequence ID" value="NZ_JBHSKH010000063.1"/>
</dbReference>
<dbReference type="InterPro" id="IPR022357">
    <property type="entry name" value="MIP_CS"/>
</dbReference>
<evidence type="ECO:0000256" key="6">
    <source>
        <dbReference type="RuleBase" id="RU000477"/>
    </source>
</evidence>
<feature type="transmembrane region" description="Helical" evidence="7">
    <location>
        <begin position="173"/>
        <end position="195"/>
    </location>
</feature>
<accession>A0ABW3XZ48</accession>
<dbReference type="PROSITE" id="PS00221">
    <property type="entry name" value="MIP"/>
    <property type="match status" value="1"/>
</dbReference>
<name>A0ABW3XZ48_9ACTN</name>
<keyword evidence="3 6" id="KW-0812">Transmembrane</keyword>
<feature type="transmembrane region" description="Helical" evidence="7">
    <location>
        <begin position="20"/>
        <end position="37"/>
    </location>
</feature>
<dbReference type="Proteomes" id="UP001597058">
    <property type="component" value="Unassembled WGS sequence"/>
</dbReference>
<evidence type="ECO:0000256" key="5">
    <source>
        <dbReference type="ARBA" id="ARBA00023136"/>
    </source>
</evidence>
<dbReference type="Pfam" id="PF00230">
    <property type="entry name" value="MIP"/>
    <property type="match status" value="1"/>
</dbReference>
<dbReference type="PRINTS" id="PR00783">
    <property type="entry name" value="MINTRINSICP"/>
</dbReference>
<dbReference type="PANTHER" id="PTHR45724:SF13">
    <property type="entry name" value="AQUAPORIN NIP1-1-RELATED"/>
    <property type="match status" value="1"/>
</dbReference>
<feature type="transmembrane region" description="Helical" evidence="7">
    <location>
        <begin position="144"/>
        <end position="166"/>
    </location>
</feature>
<evidence type="ECO:0000256" key="7">
    <source>
        <dbReference type="SAM" id="Phobius"/>
    </source>
</evidence>
<comment type="similarity">
    <text evidence="6">Belongs to the MIP/aquaporin (TC 1.A.8) family.</text>
</comment>
<organism evidence="8 9">
    <name type="scientific">Streptomyces kaempferi</name>
    <dbReference type="NCBI Taxonomy" id="333725"/>
    <lineage>
        <taxon>Bacteria</taxon>
        <taxon>Bacillati</taxon>
        <taxon>Actinomycetota</taxon>
        <taxon>Actinomycetes</taxon>
        <taxon>Kitasatosporales</taxon>
        <taxon>Streptomycetaceae</taxon>
        <taxon>Streptomyces</taxon>
    </lineage>
</organism>
<comment type="caution">
    <text evidence="8">The sequence shown here is derived from an EMBL/GenBank/DDBJ whole genome shotgun (WGS) entry which is preliminary data.</text>
</comment>
<evidence type="ECO:0000256" key="3">
    <source>
        <dbReference type="ARBA" id="ARBA00022692"/>
    </source>
</evidence>
<keyword evidence="5 7" id="KW-0472">Membrane</keyword>
<feature type="transmembrane region" description="Helical" evidence="7">
    <location>
        <begin position="215"/>
        <end position="236"/>
    </location>
</feature>
<evidence type="ECO:0000256" key="2">
    <source>
        <dbReference type="ARBA" id="ARBA00022448"/>
    </source>
</evidence>
<protein>
    <submittedName>
        <fullName evidence="8">MIP/aquaporin family protein</fullName>
    </submittedName>
</protein>
<keyword evidence="9" id="KW-1185">Reference proteome</keyword>
<dbReference type="SUPFAM" id="SSF81338">
    <property type="entry name" value="Aquaporin-like"/>
    <property type="match status" value="1"/>
</dbReference>
<keyword evidence="2 6" id="KW-0813">Transport</keyword>